<evidence type="ECO:0000313" key="2">
    <source>
        <dbReference type="EMBL" id="CUV05710.1"/>
    </source>
</evidence>
<dbReference type="VEuPathDB" id="CryptoDB:Chro.40343"/>
<reference evidence="2" key="2">
    <citation type="submission" date="2015-08" db="EMBL/GenBank/DDBJ databases">
        <authorList>
            <person name="Babu N.S."/>
            <person name="Beckwith C.J."/>
            <person name="Beseler K.G."/>
            <person name="Brison A."/>
            <person name="Carone J.V."/>
            <person name="Caskin T.P."/>
            <person name="Diamond M."/>
            <person name="Durham M.E."/>
            <person name="Foxe J.M."/>
            <person name="Go M."/>
            <person name="Henderson B.A."/>
            <person name="Jones I.B."/>
            <person name="McGettigan J.A."/>
            <person name="Micheletti S.J."/>
            <person name="Nasrallah M.E."/>
            <person name="Ortiz D."/>
            <person name="Piller C.R."/>
            <person name="Privatt S.R."/>
            <person name="Schneider S.L."/>
            <person name="Sharp S."/>
            <person name="Smith T.C."/>
            <person name="Stanton J.D."/>
            <person name="Ullery H.E."/>
            <person name="Wilson R.J."/>
            <person name="Serrano M.G."/>
            <person name="Buck G."/>
            <person name="Lee V."/>
            <person name="Wang Y."/>
            <person name="Carvalho R."/>
            <person name="Voegtly L."/>
            <person name="Shi R."/>
            <person name="Duckworth R."/>
            <person name="Johnson A."/>
            <person name="Loviza R."/>
            <person name="Walstead R."/>
            <person name="Shah Z."/>
            <person name="Kiflezghi M."/>
            <person name="Wade K."/>
            <person name="Ball S.L."/>
            <person name="Bradley K.W."/>
            <person name="Asai D.J."/>
            <person name="Bowman C.A."/>
            <person name="Russell D.A."/>
            <person name="Pope W.H."/>
            <person name="Jacobs-Sera D."/>
            <person name="Hendrix R.W."/>
            <person name="Hatfull G.F."/>
        </authorList>
    </citation>
    <scope>NUCLEOTIDE SEQUENCE [LARGE SCALE GENOMIC DNA]</scope>
</reference>
<dbReference type="AlphaFoldDB" id="A0A0S4TEC4"/>
<dbReference type="Proteomes" id="UP001429100">
    <property type="component" value="Unassembled WGS sequence"/>
</dbReference>
<dbReference type="EMBL" id="LN877950">
    <property type="protein sequence ID" value="CUV05710.1"/>
    <property type="molecule type" value="Genomic_DNA"/>
</dbReference>
<sequence length="271" mass="30960">MDINDVTATVKTAFCNTQIAEAFAAAVVASSKGKENVIQESYDLEIKKLSNELNALKNCINDMQQSFLNKFGAASNSKKTSEVNDSPICEENNITNEEFLNREWKTMQKYIYEHFKNQTEIQSKVKEIEDHIIHGKEHFSLKSSEIHSLEKNLEVSTEHITTLAHLIENQKDKINLLEEKVGLLESKINRLDDRFITNFQILENVAKSTDSLMNMLNSQTKSWENSRKIFKKLSSDADYLLKRTADTFEGNSIADELVLLIKKFTDVMQGV</sequence>
<dbReference type="VEuPathDB" id="CryptoDB:ChTU502y2012_408g0445"/>
<gene>
    <name evidence="2" type="ORF">CHUDEA4_3010</name>
    <name evidence="3" type="ORF">GY17_00001775</name>
</gene>
<proteinExistence type="predicted"/>
<dbReference type="VEuPathDB" id="CryptoDB:CHUDEA4_3010"/>
<reference evidence="3 4" key="3">
    <citation type="submission" date="2017-10" db="EMBL/GenBank/DDBJ databases">
        <title>Consistent, comparative and evidence-based genome annotation and re-annotation for the closely-related species, Cryptosporidium parvum, C. hominis and C. tyzzeri.</title>
        <authorList>
            <person name="Baptista R.P."/>
            <person name="Li Y."/>
            <person name="Sateriale A."/>
            <person name="Striepen B."/>
            <person name="Kissinger J.C."/>
        </authorList>
    </citation>
    <scope>NUCLEOTIDE SEQUENCE [LARGE SCALE GENOMIC DNA]</scope>
    <source>
        <strain evidence="3">30976</strain>
    </source>
</reference>
<protein>
    <submittedName>
        <fullName evidence="2">Uncharacterized protein</fullName>
    </submittedName>
</protein>
<name>A0A0S4TEC4_CRYHO</name>
<dbReference type="OrthoDB" id="341182at2759"/>
<keyword evidence="4" id="KW-1185">Reference proteome</keyword>
<dbReference type="EMBL" id="JTAI01000020">
    <property type="protein sequence ID" value="PPS96194.1"/>
    <property type="molecule type" value="Genomic_DNA"/>
</dbReference>
<reference evidence="3 4" key="1">
    <citation type="submission" date="2014-11" db="EMBL/GenBank/DDBJ databases">
        <title>Comparative genomic analysis of Cryptosporidium hominis reveals occurrence of genetic recombination in virulent subtypes.</title>
        <authorList>
            <person name="Guo Y."/>
            <person name="Tang K."/>
            <person name="Frace M."/>
            <person name="Li N."/>
            <person name="Roellig D.M."/>
            <person name="Sammons S."/>
            <person name="Knipe K."/>
            <person name="Rowe L."/>
            <person name="Feng Y."/>
            <person name="Xiao L."/>
        </authorList>
    </citation>
    <scope>NUCLEOTIDE SEQUENCE [LARGE SCALE GENOMIC DNA]</scope>
    <source>
        <strain evidence="3">30976</strain>
    </source>
</reference>
<keyword evidence="1" id="KW-0175">Coiled coil</keyword>
<evidence type="ECO:0000256" key="1">
    <source>
        <dbReference type="SAM" id="Coils"/>
    </source>
</evidence>
<evidence type="ECO:0000313" key="4">
    <source>
        <dbReference type="Proteomes" id="UP001429100"/>
    </source>
</evidence>
<feature type="coiled-coil region" evidence="1">
    <location>
        <begin position="39"/>
        <end position="66"/>
    </location>
</feature>
<feature type="coiled-coil region" evidence="1">
    <location>
        <begin position="160"/>
        <end position="194"/>
    </location>
</feature>
<organism evidence="2">
    <name type="scientific">Cryptosporidium hominis</name>
    <dbReference type="NCBI Taxonomy" id="237895"/>
    <lineage>
        <taxon>Eukaryota</taxon>
        <taxon>Sar</taxon>
        <taxon>Alveolata</taxon>
        <taxon>Apicomplexa</taxon>
        <taxon>Conoidasida</taxon>
        <taxon>Coccidia</taxon>
        <taxon>Eucoccidiorida</taxon>
        <taxon>Eimeriorina</taxon>
        <taxon>Cryptosporidiidae</taxon>
        <taxon>Cryptosporidium</taxon>
    </lineage>
</organism>
<dbReference type="Proteomes" id="UP000199752">
    <property type="component" value="Chromosome 4"/>
</dbReference>
<evidence type="ECO:0000313" key="3">
    <source>
        <dbReference type="EMBL" id="PPS96194.1"/>
    </source>
</evidence>
<accession>A0A0S4TEC4</accession>
<dbReference type="VEuPathDB" id="CryptoDB:GY17_00001775"/>